<feature type="non-terminal residue" evidence="3">
    <location>
        <position position="1"/>
    </location>
</feature>
<feature type="domain" description="Stress-response A/B barrel" evidence="2">
    <location>
        <begin position="163"/>
        <end position="255"/>
    </location>
</feature>
<dbReference type="Gene3D" id="3.30.70.100">
    <property type="match status" value="2"/>
</dbReference>
<evidence type="ECO:0000313" key="3">
    <source>
        <dbReference type="EMBL" id="KAE9464552.1"/>
    </source>
</evidence>
<dbReference type="PROSITE" id="PS51502">
    <property type="entry name" value="S_R_A_B_BARREL"/>
    <property type="match status" value="2"/>
</dbReference>
<dbReference type="PANTHER" id="PTHR33178">
    <property type="match status" value="1"/>
</dbReference>
<proteinExistence type="predicted"/>
<evidence type="ECO:0000259" key="2">
    <source>
        <dbReference type="PROSITE" id="PS51502"/>
    </source>
</evidence>
<organism evidence="3 4">
    <name type="scientific">Rhododendron williamsianum</name>
    <dbReference type="NCBI Taxonomy" id="262921"/>
    <lineage>
        <taxon>Eukaryota</taxon>
        <taxon>Viridiplantae</taxon>
        <taxon>Streptophyta</taxon>
        <taxon>Embryophyta</taxon>
        <taxon>Tracheophyta</taxon>
        <taxon>Spermatophyta</taxon>
        <taxon>Magnoliopsida</taxon>
        <taxon>eudicotyledons</taxon>
        <taxon>Gunneridae</taxon>
        <taxon>Pentapetalae</taxon>
        <taxon>asterids</taxon>
        <taxon>Ericales</taxon>
        <taxon>Ericaceae</taxon>
        <taxon>Ericoideae</taxon>
        <taxon>Rhodoreae</taxon>
        <taxon>Rhododendron</taxon>
    </lineage>
</organism>
<keyword evidence="4" id="KW-1185">Reference proteome</keyword>
<dbReference type="AlphaFoldDB" id="A0A6A4M547"/>
<dbReference type="InterPro" id="IPR044662">
    <property type="entry name" value="HS1/DABB1-like"/>
</dbReference>
<comment type="caution">
    <text evidence="3">The sequence shown here is derived from an EMBL/GenBank/DDBJ whole genome shotgun (WGS) entry which is preliminary data.</text>
</comment>
<dbReference type="Pfam" id="PF07876">
    <property type="entry name" value="Dabb"/>
    <property type="match status" value="2"/>
</dbReference>
<reference evidence="3 4" key="1">
    <citation type="journal article" date="2019" name="Genome Biol. Evol.">
        <title>The Rhododendron genome and chromosomal organization provide insight into shared whole-genome duplications across the heath family (Ericaceae).</title>
        <authorList>
            <person name="Soza V.L."/>
            <person name="Lindsley D."/>
            <person name="Waalkes A."/>
            <person name="Ramage E."/>
            <person name="Patwardhan R.P."/>
            <person name="Burton J.N."/>
            <person name="Adey A."/>
            <person name="Kumar A."/>
            <person name="Qiu R."/>
            <person name="Shendure J."/>
            <person name="Hall B."/>
        </authorList>
    </citation>
    <scope>NUCLEOTIDE SEQUENCE [LARGE SCALE GENOMIC DNA]</scope>
    <source>
        <strain evidence="3">RSF 1966-606</strain>
    </source>
</reference>
<dbReference type="SUPFAM" id="SSF54909">
    <property type="entry name" value="Dimeric alpha+beta barrel"/>
    <property type="match status" value="2"/>
</dbReference>
<sequence length="265" mass="29010">MMVSKLCLTQARTHFLSPPPHLSLSSLSHLPFLLRRRSSLKMSSTTTTTPQIIEHFVLFKVKPDTDPSNITAMIDNLAALSSLDLVAHLSSGPLLRTRSSPFPFTHLLHSRYKSKHDLDAYSAHPSHVRVVTENVKPICDDIMAVDWVTYDLPGPVSPPPGSAMRVTFLKLKEGVGENEKARVLDVIGGIKGVFPAIEQISFGENFSMGRAKGFSIGSVAILPGLSELEAMDSERAGLEKDKVRDLIESVIVLDYVVPQQQSASL</sequence>
<accession>A0A6A4M547</accession>
<feature type="domain" description="Stress-response A/B barrel" evidence="2">
    <location>
        <begin position="53"/>
        <end position="147"/>
    </location>
</feature>
<evidence type="ECO:0000256" key="1">
    <source>
        <dbReference type="ARBA" id="ARBA00011738"/>
    </source>
</evidence>
<gene>
    <name evidence="3" type="ORF">C3L33_03530</name>
</gene>
<dbReference type="OrthoDB" id="42919at2759"/>
<dbReference type="EMBL" id="QEFC01000332">
    <property type="protein sequence ID" value="KAE9464552.1"/>
    <property type="molecule type" value="Genomic_DNA"/>
</dbReference>
<comment type="subunit">
    <text evidence="1">Homodimer.</text>
</comment>
<dbReference type="InterPro" id="IPR011008">
    <property type="entry name" value="Dimeric_a/b-barrel"/>
</dbReference>
<dbReference type="SMART" id="SM00886">
    <property type="entry name" value="Dabb"/>
    <property type="match status" value="2"/>
</dbReference>
<evidence type="ECO:0000313" key="4">
    <source>
        <dbReference type="Proteomes" id="UP000428333"/>
    </source>
</evidence>
<dbReference type="Proteomes" id="UP000428333">
    <property type="component" value="Linkage Group LG02"/>
</dbReference>
<name>A0A6A4M547_9ERIC</name>
<dbReference type="PANTHER" id="PTHR33178:SF3">
    <property type="entry name" value="STRESS-RESPONSE A_B BARREL DOMAIN-CONTAINING PROTEIN UP3"/>
    <property type="match status" value="1"/>
</dbReference>
<dbReference type="InterPro" id="IPR013097">
    <property type="entry name" value="Dabb"/>
</dbReference>
<protein>
    <recommendedName>
        <fullName evidence="2">Stress-response A/B barrel domain-containing protein</fullName>
    </recommendedName>
</protein>